<dbReference type="PANTHER" id="PTHR10039:SF16">
    <property type="entry name" value="GPI INOSITOL-DEACYLASE"/>
    <property type="match status" value="1"/>
</dbReference>
<keyword evidence="1" id="KW-0677">Repeat</keyword>
<evidence type="ECO:0000256" key="1">
    <source>
        <dbReference type="ARBA" id="ARBA00022737"/>
    </source>
</evidence>
<dbReference type="InterPro" id="IPR056884">
    <property type="entry name" value="NPHP3-like_N"/>
</dbReference>
<name>A0A6A4GSQ4_9AGAR</name>
<proteinExistence type="predicted"/>
<sequence length="112" mass="12836">MVSERKGVGSGKSVLVSAIINHVKSLDAHKNQLVAFYFFDFRDSFKQSFNNMVTTLLSQLFLSTTVALQKDIYLAISKLYKNHEKFRSKPTDRDLIRTLKERVKASSPFFSL</sequence>
<gene>
    <name evidence="3" type="ORF">BT96DRAFT_442566</name>
</gene>
<dbReference type="AlphaFoldDB" id="A0A6A4GSQ4"/>
<dbReference type="Proteomes" id="UP000799118">
    <property type="component" value="Unassembled WGS sequence"/>
</dbReference>
<dbReference type="InterPro" id="IPR027417">
    <property type="entry name" value="P-loop_NTPase"/>
</dbReference>
<dbReference type="EMBL" id="ML769755">
    <property type="protein sequence ID" value="KAE9388215.1"/>
    <property type="molecule type" value="Genomic_DNA"/>
</dbReference>
<dbReference type="OrthoDB" id="7464126at2759"/>
<dbReference type="Pfam" id="PF24883">
    <property type="entry name" value="NPHP3_N"/>
    <property type="match status" value="1"/>
</dbReference>
<keyword evidence="4" id="KW-1185">Reference proteome</keyword>
<evidence type="ECO:0000313" key="3">
    <source>
        <dbReference type="EMBL" id="KAE9388215.1"/>
    </source>
</evidence>
<dbReference type="Gene3D" id="3.40.50.300">
    <property type="entry name" value="P-loop containing nucleotide triphosphate hydrolases"/>
    <property type="match status" value="1"/>
</dbReference>
<accession>A0A6A4GSQ4</accession>
<organism evidence="3 4">
    <name type="scientific">Gymnopus androsaceus JB14</name>
    <dbReference type="NCBI Taxonomy" id="1447944"/>
    <lineage>
        <taxon>Eukaryota</taxon>
        <taxon>Fungi</taxon>
        <taxon>Dikarya</taxon>
        <taxon>Basidiomycota</taxon>
        <taxon>Agaricomycotina</taxon>
        <taxon>Agaricomycetes</taxon>
        <taxon>Agaricomycetidae</taxon>
        <taxon>Agaricales</taxon>
        <taxon>Marasmiineae</taxon>
        <taxon>Omphalotaceae</taxon>
        <taxon>Gymnopus</taxon>
    </lineage>
</organism>
<protein>
    <recommendedName>
        <fullName evidence="2">Nephrocystin 3-like N-terminal domain-containing protein</fullName>
    </recommendedName>
</protein>
<reference evidence="3" key="1">
    <citation type="journal article" date="2019" name="Environ. Microbiol.">
        <title>Fungal ecological strategies reflected in gene transcription - a case study of two litter decomposers.</title>
        <authorList>
            <person name="Barbi F."/>
            <person name="Kohler A."/>
            <person name="Barry K."/>
            <person name="Baskaran P."/>
            <person name="Daum C."/>
            <person name="Fauchery L."/>
            <person name="Ihrmark K."/>
            <person name="Kuo A."/>
            <person name="LaButti K."/>
            <person name="Lipzen A."/>
            <person name="Morin E."/>
            <person name="Grigoriev I.V."/>
            <person name="Henrissat B."/>
            <person name="Lindahl B."/>
            <person name="Martin F."/>
        </authorList>
    </citation>
    <scope>NUCLEOTIDE SEQUENCE</scope>
    <source>
        <strain evidence="3">JB14</strain>
    </source>
</reference>
<evidence type="ECO:0000313" key="4">
    <source>
        <dbReference type="Proteomes" id="UP000799118"/>
    </source>
</evidence>
<feature type="domain" description="Nephrocystin 3-like N-terminal" evidence="2">
    <location>
        <begin position="8"/>
        <end position="109"/>
    </location>
</feature>
<dbReference type="PANTHER" id="PTHR10039">
    <property type="entry name" value="AMELOGENIN"/>
    <property type="match status" value="1"/>
</dbReference>
<evidence type="ECO:0000259" key="2">
    <source>
        <dbReference type="Pfam" id="PF24883"/>
    </source>
</evidence>